<gene>
    <name evidence="2" type="ORF">Fmac_024509</name>
</gene>
<protein>
    <submittedName>
        <fullName evidence="2">Uncharacterized protein</fullName>
    </submittedName>
</protein>
<comment type="caution">
    <text evidence="2">The sequence shown here is derived from an EMBL/GenBank/DDBJ whole genome shotgun (WGS) entry which is preliminary data.</text>
</comment>
<reference evidence="2 3" key="1">
    <citation type="submission" date="2024-08" db="EMBL/GenBank/DDBJ databases">
        <title>Insights into the chromosomal genome structure of Flemingia macrophylla.</title>
        <authorList>
            <person name="Ding Y."/>
            <person name="Zhao Y."/>
            <person name="Bi W."/>
            <person name="Wu M."/>
            <person name="Zhao G."/>
            <person name="Gong Y."/>
            <person name="Li W."/>
            <person name="Zhang P."/>
        </authorList>
    </citation>
    <scope>NUCLEOTIDE SEQUENCE [LARGE SCALE GENOMIC DNA]</scope>
    <source>
        <strain evidence="2">DYQJB</strain>
        <tissue evidence="2">Leaf</tissue>
    </source>
</reference>
<dbReference type="EMBL" id="JBGMDY010000008">
    <property type="protein sequence ID" value="KAL2325451.1"/>
    <property type="molecule type" value="Genomic_DNA"/>
</dbReference>
<evidence type="ECO:0000313" key="2">
    <source>
        <dbReference type="EMBL" id="KAL2325451.1"/>
    </source>
</evidence>
<name>A0ABD1LPL6_9FABA</name>
<dbReference type="AlphaFoldDB" id="A0ABD1LPL6"/>
<keyword evidence="3" id="KW-1185">Reference proteome</keyword>
<accession>A0ABD1LPL6</accession>
<evidence type="ECO:0000313" key="3">
    <source>
        <dbReference type="Proteomes" id="UP001603857"/>
    </source>
</evidence>
<sequence length="85" mass="9099">MKERAFGSGAGGHCEGKNSKDGCVSASKGMGSQTSKNVGSKRVKQTTSVPGDSYKAINGDKMKMSMVEKMIFIFQELMQGDLPDF</sequence>
<proteinExistence type="predicted"/>
<feature type="region of interest" description="Disordered" evidence="1">
    <location>
        <begin position="1"/>
        <end position="55"/>
    </location>
</feature>
<evidence type="ECO:0000256" key="1">
    <source>
        <dbReference type="SAM" id="MobiDB-lite"/>
    </source>
</evidence>
<dbReference type="Proteomes" id="UP001603857">
    <property type="component" value="Unassembled WGS sequence"/>
</dbReference>
<organism evidence="2 3">
    <name type="scientific">Flemingia macrophylla</name>
    <dbReference type="NCBI Taxonomy" id="520843"/>
    <lineage>
        <taxon>Eukaryota</taxon>
        <taxon>Viridiplantae</taxon>
        <taxon>Streptophyta</taxon>
        <taxon>Embryophyta</taxon>
        <taxon>Tracheophyta</taxon>
        <taxon>Spermatophyta</taxon>
        <taxon>Magnoliopsida</taxon>
        <taxon>eudicotyledons</taxon>
        <taxon>Gunneridae</taxon>
        <taxon>Pentapetalae</taxon>
        <taxon>rosids</taxon>
        <taxon>fabids</taxon>
        <taxon>Fabales</taxon>
        <taxon>Fabaceae</taxon>
        <taxon>Papilionoideae</taxon>
        <taxon>50 kb inversion clade</taxon>
        <taxon>NPAAA clade</taxon>
        <taxon>indigoferoid/millettioid clade</taxon>
        <taxon>Phaseoleae</taxon>
        <taxon>Flemingia</taxon>
    </lineage>
</organism>